<evidence type="ECO:0000259" key="2">
    <source>
        <dbReference type="Pfam" id="PF00857"/>
    </source>
</evidence>
<dbReference type="EMBL" id="CP048685">
    <property type="protein sequence ID" value="QPJ61219.1"/>
    <property type="molecule type" value="Genomic_DNA"/>
</dbReference>
<keyword evidence="1 3" id="KW-0378">Hydrolase</keyword>
<dbReference type="Proteomes" id="UP000594688">
    <property type="component" value="Chromosome"/>
</dbReference>
<organism evidence="3 4">
    <name type="scientific">Candidatus Nitronauta litoralis</name>
    <dbReference type="NCBI Taxonomy" id="2705533"/>
    <lineage>
        <taxon>Bacteria</taxon>
        <taxon>Pseudomonadati</taxon>
        <taxon>Nitrospinota/Tectimicrobiota group</taxon>
        <taxon>Nitrospinota</taxon>
        <taxon>Nitrospinia</taxon>
        <taxon>Nitrospinales</taxon>
        <taxon>Nitrospinaceae</taxon>
        <taxon>Candidatus Nitronauta</taxon>
    </lineage>
</organism>
<dbReference type="GO" id="GO:0016787">
    <property type="term" value="F:hydrolase activity"/>
    <property type="evidence" value="ECO:0007669"/>
    <property type="project" value="UniProtKB-KW"/>
</dbReference>
<dbReference type="InterPro" id="IPR036380">
    <property type="entry name" value="Isochorismatase-like_sf"/>
</dbReference>
<sequence>MTKRALVIVDLQNDYFPNGKWTLDGIEDAAENTAKLIAKFREAGEPVIHIRHEFPADGAPFFAEGSEGAKIHEKVQPIEGEPVVLKHQVNSFLETNLKEVLDDNKIEDLVICGAMSHMCIDATARAASDFGYKCTLIHDACATRAQEFNGMEVPAEQVHATYMASLGFAYAKVVSTDEFANE</sequence>
<feature type="domain" description="Isochorismatase-like" evidence="2">
    <location>
        <begin position="5"/>
        <end position="148"/>
    </location>
</feature>
<accession>A0A7T0FZD4</accession>
<reference evidence="3 4" key="1">
    <citation type="submission" date="2020-02" db="EMBL/GenBank/DDBJ databases">
        <title>Genomic and physiological characterization of two novel Nitrospinaceae genera.</title>
        <authorList>
            <person name="Mueller A.J."/>
            <person name="Jung M.-Y."/>
            <person name="Strachan C.R."/>
            <person name="Herbold C.W."/>
            <person name="Kirkegaard R.H."/>
            <person name="Daims H."/>
        </authorList>
    </citation>
    <scope>NUCLEOTIDE SEQUENCE [LARGE SCALE GENOMIC DNA]</scope>
    <source>
        <strain evidence="3">EB</strain>
    </source>
</reference>
<dbReference type="AlphaFoldDB" id="A0A7T0FZD4"/>
<protein>
    <submittedName>
        <fullName evidence="3">Cysteine hydrolase</fullName>
    </submittedName>
</protein>
<dbReference type="PANTHER" id="PTHR43540">
    <property type="entry name" value="PEROXYUREIDOACRYLATE/UREIDOACRYLATE AMIDOHYDROLASE-RELATED"/>
    <property type="match status" value="1"/>
</dbReference>
<dbReference type="InterPro" id="IPR000868">
    <property type="entry name" value="Isochorismatase-like_dom"/>
</dbReference>
<dbReference type="PANTHER" id="PTHR43540:SF1">
    <property type="entry name" value="ISOCHORISMATASE HYDROLASE"/>
    <property type="match status" value="1"/>
</dbReference>
<dbReference type="KEGG" id="nli:G3M70_04670"/>
<name>A0A7T0FZD4_9BACT</name>
<dbReference type="InterPro" id="IPR050272">
    <property type="entry name" value="Isochorismatase-like_hydrls"/>
</dbReference>
<evidence type="ECO:0000256" key="1">
    <source>
        <dbReference type="ARBA" id="ARBA00022801"/>
    </source>
</evidence>
<evidence type="ECO:0000313" key="3">
    <source>
        <dbReference type="EMBL" id="QPJ61219.1"/>
    </source>
</evidence>
<dbReference type="SUPFAM" id="SSF52499">
    <property type="entry name" value="Isochorismatase-like hydrolases"/>
    <property type="match status" value="1"/>
</dbReference>
<gene>
    <name evidence="3" type="ORF">G3M70_04670</name>
</gene>
<dbReference type="Gene3D" id="3.40.50.850">
    <property type="entry name" value="Isochorismatase-like"/>
    <property type="match status" value="1"/>
</dbReference>
<dbReference type="Pfam" id="PF00857">
    <property type="entry name" value="Isochorismatase"/>
    <property type="match status" value="1"/>
</dbReference>
<proteinExistence type="predicted"/>
<dbReference type="CDD" id="cd01014">
    <property type="entry name" value="nicotinamidase_related"/>
    <property type="match status" value="1"/>
</dbReference>
<evidence type="ECO:0000313" key="4">
    <source>
        <dbReference type="Proteomes" id="UP000594688"/>
    </source>
</evidence>